<sequence>MEQIVAEKASTAKAKAKAKAEARTVRAARKEAAAAARKERKEAAAEARLKRRTNAELKMEVTIYMSAADMPRNPTGALGMRRPAIGFDYHLVTFQEHSTGLRTLAVGLTRLQVGLYLLTVYMIGFRFTFQSISGKSTNRSHPITSITAPKLPWSLRPYMGPV</sequence>
<gene>
    <name evidence="1" type="ORF">PHPALM_32001</name>
</gene>
<comment type="caution">
    <text evidence="1">The sequence shown here is derived from an EMBL/GenBank/DDBJ whole genome shotgun (WGS) entry which is preliminary data.</text>
</comment>
<dbReference type="EMBL" id="NCKW01017239">
    <property type="protein sequence ID" value="POM59289.1"/>
    <property type="molecule type" value="Genomic_DNA"/>
</dbReference>
<evidence type="ECO:0000313" key="1">
    <source>
        <dbReference type="EMBL" id="POM59289.1"/>
    </source>
</evidence>
<evidence type="ECO:0000313" key="2">
    <source>
        <dbReference type="Proteomes" id="UP000237271"/>
    </source>
</evidence>
<proteinExistence type="predicted"/>
<organism evidence="1 2">
    <name type="scientific">Phytophthora palmivora</name>
    <dbReference type="NCBI Taxonomy" id="4796"/>
    <lineage>
        <taxon>Eukaryota</taxon>
        <taxon>Sar</taxon>
        <taxon>Stramenopiles</taxon>
        <taxon>Oomycota</taxon>
        <taxon>Peronosporomycetes</taxon>
        <taxon>Peronosporales</taxon>
        <taxon>Peronosporaceae</taxon>
        <taxon>Phytophthora</taxon>
    </lineage>
</organism>
<accession>A0A2P4X155</accession>
<feature type="non-terminal residue" evidence="1">
    <location>
        <position position="162"/>
    </location>
</feature>
<reference evidence="1 2" key="1">
    <citation type="journal article" date="2017" name="Genome Biol. Evol.">
        <title>Phytophthora megakarya and P. palmivora, closely related causal agents of cacao black pod rot, underwent increases in genome sizes and gene numbers by different mechanisms.</title>
        <authorList>
            <person name="Ali S.S."/>
            <person name="Shao J."/>
            <person name="Lary D.J."/>
            <person name="Kronmiller B."/>
            <person name="Shen D."/>
            <person name="Strem M.D."/>
            <person name="Amoako-Attah I."/>
            <person name="Akrofi A.Y."/>
            <person name="Begoude B.A."/>
            <person name="Ten Hoopen G.M."/>
            <person name="Coulibaly K."/>
            <person name="Kebe B.I."/>
            <person name="Melnick R.L."/>
            <person name="Guiltinan M.J."/>
            <person name="Tyler B.M."/>
            <person name="Meinhardt L.W."/>
            <person name="Bailey B.A."/>
        </authorList>
    </citation>
    <scope>NUCLEOTIDE SEQUENCE [LARGE SCALE GENOMIC DNA]</scope>
    <source>
        <strain evidence="2">sbr112.9</strain>
    </source>
</reference>
<dbReference type="AlphaFoldDB" id="A0A2P4X155"/>
<keyword evidence="2" id="KW-1185">Reference proteome</keyword>
<name>A0A2P4X155_9STRA</name>
<protein>
    <submittedName>
        <fullName evidence="1">Uncharacterized protein</fullName>
    </submittedName>
</protein>
<dbReference type="Proteomes" id="UP000237271">
    <property type="component" value="Unassembled WGS sequence"/>
</dbReference>